<dbReference type="Proteomes" id="UP001595887">
    <property type="component" value="Unassembled WGS sequence"/>
</dbReference>
<dbReference type="EMBL" id="JBHSDH010000013">
    <property type="protein sequence ID" value="MFC4292466.1"/>
    <property type="molecule type" value="Genomic_DNA"/>
</dbReference>
<dbReference type="GO" id="GO:0016787">
    <property type="term" value="F:hydrolase activity"/>
    <property type="evidence" value="ECO:0007669"/>
    <property type="project" value="UniProtKB-KW"/>
</dbReference>
<sequence length="378" mass="41176">MTSVWTKDHISTITEQPYTAVPVITADNVKPLAEGLVFWDMWPVQLSDGSIAQINDGALWMLLSAPDRGDPALRHFEAKVRLMHYAGGVWRDLGPALPEMMVSYEREWAGTALLQGDVVTLFFTAAGRADIPGGYQQQLFETHGRLQDDGRITDWTFPVISVENDGAHYPVADQQSGEPGKITAFRDPAYFCDPADGQEYLIFSASVVGSASAYRGAMGIARKTASSKWELLPALIHADGVNNELERAHVVAHEGRYYAFWSTQASTFNPDGPIGPTGLYGMVANSLFGQYEPLNETGLVLANPKEEPSQTYSWHVTKELLVSSFIDHWGLKGRSLTGNPSLVADSFGGTAAPFLRIALTGNQSQLAVTCDNDKLAHG</sequence>
<dbReference type="Pfam" id="PF02435">
    <property type="entry name" value="Glyco_hydro_68"/>
    <property type="match status" value="2"/>
</dbReference>
<evidence type="ECO:0000313" key="3">
    <source>
        <dbReference type="EMBL" id="MFC4292466.1"/>
    </source>
</evidence>
<dbReference type="SUPFAM" id="SSF75005">
    <property type="entry name" value="Arabinanase/levansucrase/invertase"/>
    <property type="match status" value="1"/>
</dbReference>
<comment type="caution">
    <text evidence="3">The sequence shown here is derived from an EMBL/GenBank/DDBJ whole genome shotgun (WGS) entry which is preliminary data.</text>
</comment>
<dbReference type="InterPro" id="IPR023296">
    <property type="entry name" value="Glyco_hydro_beta-prop_sf"/>
</dbReference>
<proteinExistence type="inferred from homology"/>
<dbReference type="Gene3D" id="2.115.10.20">
    <property type="entry name" value="Glycosyl hydrolase domain, family 43"/>
    <property type="match status" value="1"/>
</dbReference>
<evidence type="ECO:0000256" key="1">
    <source>
        <dbReference type="ARBA" id="ARBA00006775"/>
    </source>
</evidence>
<dbReference type="CDD" id="cd08997">
    <property type="entry name" value="GH68"/>
    <property type="match status" value="1"/>
</dbReference>
<keyword evidence="3" id="KW-0378">Hydrolase</keyword>
<dbReference type="RefSeq" id="WP_381423179.1">
    <property type="nucleotide sequence ID" value="NZ_JBHSDH010000013.1"/>
</dbReference>
<name>A0ABV8RJF2_9SPHN</name>
<protein>
    <submittedName>
        <fullName evidence="3">Glycoside hydrolase family 68 protein</fullName>
    </submittedName>
</protein>
<evidence type="ECO:0000256" key="2">
    <source>
        <dbReference type="RuleBase" id="RU361220"/>
    </source>
</evidence>
<gene>
    <name evidence="3" type="ORF">ACFOWX_08565</name>
</gene>
<reference evidence="4" key="1">
    <citation type="journal article" date="2019" name="Int. J. Syst. Evol. Microbiol.">
        <title>The Global Catalogue of Microorganisms (GCM) 10K type strain sequencing project: providing services to taxonomists for standard genome sequencing and annotation.</title>
        <authorList>
            <consortium name="The Broad Institute Genomics Platform"/>
            <consortium name="The Broad Institute Genome Sequencing Center for Infectious Disease"/>
            <person name="Wu L."/>
            <person name="Ma J."/>
        </authorList>
    </citation>
    <scope>NUCLEOTIDE SEQUENCE [LARGE SCALE GENOMIC DNA]</scope>
    <source>
        <strain evidence="4">CECT 8531</strain>
    </source>
</reference>
<evidence type="ECO:0000313" key="4">
    <source>
        <dbReference type="Proteomes" id="UP001595887"/>
    </source>
</evidence>
<comment type="similarity">
    <text evidence="1 2">Belongs to the glycosyl hydrolase 68 family.</text>
</comment>
<keyword evidence="4" id="KW-1185">Reference proteome</keyword>
<dbReference type="InterPro" id="IPR003469">
    <property type="entry name" value="Glyco_hydro_68"/>
</dbReference>
<organism evidence="3 4">
    <name type="scientific">Sphingorhabdus arenilitoris</name>
    <dbReference type="NCBI Taxonomy" id="1490041"/>
    <lineage>
        <taxon>Bacteria</taxon>
        <taxon>Pseudomonadati</taxon>
        <taxon>Pseudomonadota</taxon>
        <taxon>Alphaproteobacteria</taxon>
        <taxon>Sphingomonadales</taxon>
        <taxon>Sphingomonadaceae</taxon>
        <taxon>Sphingorhabdus</taxon>
    </lineage>
</organism>
<accession>A0ABV8RJF2</accession>